<name>A0A2T1GBW8_9CYAN</name>
<dbReference type="PANTHER" id="PTHR32487">
    <property type="entry name" value="3-OXO-DELTA(4,5)-STEROID 5-BETA-REDUCTASE"/>
    <property type="match status" value="1"/>
</dbReference>
<proteinExistence type="predicted"/>
<evidence type="ECO:0000313" key="2">
    <source>
        <dbReference type="EMBL" id="PSB54784.1"/>
    </source>
</evidence>
<evidence type="ECO:0000259" key="1">
    <source>
        <dbReference type="Pfam" id="PF22917"/>
    </source>
</evidence>
<dbReference type="OrthoDB" id="4392084at2"/>
<sequence>MSESKKPTAVVVGATGIIGRAIVAKLAQVGGWRTIAVSQSGKTVPGADEAIGVDLLDSTDARLKLAAASEASHLFFAAYAPRAGWIEEVQPNLALLVNAIDGLESVRAPLQHVTLITGAKYYGVHVGVSPSPALETEPRHIGPNFYYAQEDYLRSRSPSSTWQWTNLISTHLTGFAVGNPMNLALSIAVYASIVREVGLRLDFPGSAAAFGAMTQIVDAEQVAAAAIWAAETPQAAGEIFNISNGDPTRWSQLWPVFAADFGVPLGSPRPLPLAGFMAEYASLWKAMASKYNLANSDLSTLVNWQFLEFMFAIDYDIVLALGKIRRAGFTSQPDTVAGFKQRFQQYRQERIVPDFASL</sequence>
<dbReference type="Proteomes" id="UP000238937">
    <property type="component" value="Unassembled WGS sequence"/>
</dbReference>
<accession>A0A2T1GBW8</accession>
<dbReference type="InterPro" id="IPR055222">
    <property type="entry name" value="PRISE-like_Rossmann-fold"/>
</dbReference>
<dbReference type="Gene3D" id="3.40.50.720">
    <property type="entry name" value="NAD(P)-binding Rossmann-like Domain"/>
    <property type="match status" value="1"/>
</dbReference>
<evidence type="ECO:0000313" key="3">
    <source>
        <dbReference type="Proteomes" id="UP000238937"/>
    </source>
</evidence>
<dbReference type="PANTHER" id="PTHR32487:SF0">
    <property type="entry name" value="3-OXO-DELTA(4,5)-STEROID 5-BETA-REDUCTASE"/>
    <property type="match status" value="1"/>
</dbReference>
<dbReference type="EMBL" id="PVWO01000233">
    <property type="protein sequence ID" value="PSB54784.1"/>
    <property type="molecule type" value="Genomic_DNA"/>
</dbReference>
<organism evidence="2 3">
    <name type="scientific">Chamaesiphon polymorphus CCALA 037</name>
    <dbReference type="NCBI Taxonomy" id="2107692"/>
    <lineage>
        <taxon>Bacteria</taxon>
        <taxon>Bacillati</taxon>
        <taxon>Cyanobacteriota</taxon>
        <taxon>Cyanophyceae</taxon>
        <taxon>Gomontiellales</taxon>
        <taxon>Chamaesiphonaceae</taxon>
        <taxon>Chamaesiphon</taxon>
    </lineage>
</organism>
<reference evidence="2 3" key="1">
    <citation type="submission" date="2018-03" db="EMBL/GenBank/DDBJ databases">
        <title>The ancient ancestry and fast evolution of plastids.</title>
        <authorList>
            <person name="Moore K.R."/>
            <person name="Magnabosco C."/>
            <person name="Momper L."/>
            <person name="Gold D.A."/>
            <person name="Bosak T."/>
            <person name="Fournier G.P."/>
        </authorList>
    </citation>
    <scope>NUCLEOTIDE SEQUENCE [LARGE SCALE GENOMIC DNA]</scope>
    <source>
        <strain evidence="2 3">CCALA 037</strain>
    </source>
</reference>
<feature type="domain" description="PRISE-like Rossmann-fold" evidence="1">
    <location>
        <begin position="60"/>
        <end position="353"/>
    </location>
</feature>
<protein>
    <submittedName>
        <fullName evidence="2">Short chain dehydrogenase</fullName>
    </submittedName>
</protein>
<dbReference type="RefSeq" id="WP_106307372.1">
    <property type="nucleotide sequence ID" value="NZ_PVWO01000233.1"/>
</dbReference>
<dbReference type="InterPro" id="IPR036291">
    <property type="entry name" value="NAD(P)-bd_dom_sf"/>
</dbReference>
<keyword evidence="3" id="KW-1185">Reference proteome</keyword>
<dbReference type="CDD" id="cd08948">
    <property type="entry name" value="5beta-POR_like_SDR_a"/>
    <property type="match status" value="1"/>
</dbReference>
<gene>
    <name evidence="2" type="ORF">C7B77_17105</name>
</gene>
<comment type="caution">
    <text evidence="2">The sequence shown here is derived from an EMBL/GenBank/DDBJ whole genome shotgun (WGS) entry which is preliminary data.</text>
</comment>
<dbReference type="SUPFAM" id="SSF51735">
    <property type="entry name" value="NAD(P)-binding Rossmann-fold domains"/>
    <property type="match status" value="1"/>
</dbReference>
<dbReference type="Pfam" id="PF22917">
    <property type="entry name" value="PRISE"/>
    <property type="match status" value="1"/>
</dbReference>
<dbReference type="AlphaFoldDB" id="A0A2T1GBW8"/>